<sequence>MKVFSTNNIFITLLANIFQTGVFFYSFNLLYEFNNHLSKFRPLFFCMLSSIILTINTEINNNILIGLLTCISIYIITILFKMNGTSRMIVTIFSLFFAAITELISMFSCYYFFNVQLNHKPLFIIINSILQLIIIKSFFDSISIKNKLFSNYWYILLPISFISCILLSVTINNSHYNLLIKFCSICFVIILNILLLFQTNKIEKMFIETYSLKVQNQQLLSKSKKNTELINKFKSDRKIIHDYNKHLVLLKELIKRNNMDGALKKINEQLELPTVHQSNSSFTGNLAIDSMNSYLVDNCRKYKIQLSKSIRVNSHLIGIQSDSLGLIIGNIYDNAIKYSKSNLTNRFIRNEIVIEKDRLILRITNGFNYAHIYRQLKGYGVGLSISKDLIKDLNGIIEIKRLKNTYTVLVVIPYKA</sequence>
<dbReference type="AlphaFoldDB" id="A0A850QWJ6"/>
<keyword evidence="1" id="KW-0812">Transmembrane</keyword>
<name>A0A850QWJ6_9LACO</name>
<feature type="transmembrane region" description="Helical" evidence="1">
    <location>
        <begin position="119"/>
        <end position="139"/>
    </location>
</feature>
<feature type="transmembrane region" description="Helical" evidence="1">
    <location>
        <begin position="6"/>
        <end position="28"/>
    </location>
</feature>
<keyword evidence="3" id="KW-1185">Reference proteome</keyword>
<evidence type="ECO:0000313" key="2">
    <source>
        <dbReference type="EMBL" id="NVY96174.1"/>
    </source>
</evidence>
<feature type="transmembrane region" description="Helical" evidence="1">
    <location>
        <begin position="40"/>
        <end position="57"/>
    </location>
</feature>
<evidence type="ECO:0000313" key="3">
    <source>
        <dbReference type="Proteomes" id="UP000563523"/>
    </source>
</evidence>
<dbReference type="RefSeq" id="WP_176942331.1">
    <property type="nucleotide sequence ID" value="NZ_JABZEC010000002.1"/>
</dbReference>
<dbReference type="InterPro" id="IPR036890">
    <property type="entry name" value="HATPase_C_sf"/>
</dbReference>
<organism evidence="2 3">
    <name type="scientific">Bombilactobacillus apium</name>
    <dbReference type="NCBI Taxonomy" id="2675299"/>
    <lineage>
        <taxon>Bacteria</taxon>
        <taxon>Bacillati</taxon>
        <taxon>Bacillota</taxon>
        <taxon>Bacilli</taxon>
        <taxon>Lactobacillales</taxon>
        <taxon>Lactobacillaceae</taxon>
        <taxon>Bombilactobacillus</taxon>
    </lineage>
</organism>
<comment type="caution">
    <text evidence="2">The sequence shown here is derived from an EMBL/GenBank/DDBJ whole genome shotgun (WGS) entry which is preliminary data.</text>
</comment>
<keyword evidence="1" id="KW-1133">Transmembrane helix</keyword>
<gene>
    <name evidence="2" type="ORF">HU830_03150</name>
</gene>
<proteinExistence type="predicted"/>
<keyword evidence="2" id="KW-0067">ATP-binding</keyword>
<protein>
    <submittedName>
        <fullName evidence="2">ATP-binding protein</fullName>
    </submittedName>
</protein>
<feature type="transmembrane region" description="Helical" evidence="1">
    <location>
        <begin position="178"/>
        <end position="197"/>
    </location>
</feature>
<dbReference type="Gene3D" id="3.30.565.10">
    <property type="entry name" value="Histidine kinase-like ATPase, C-terminal domain"/>
    <property type="match status" value="1"/>
</dbReference>
<dbReference type="SUPFAM" id="SSF55874">
    <property type="entry name" value="ATPase domain of HSP90 chaperone/DNA topoisomerase II/histidine kinase"/>
    <property type="match status" value="1"/>
</dbReference>
<feature type="transmembrane region" description="Helical" evidence="1">
    <location>
        <begin position="151"/>
        <end position="172"/>
    </location>
</feature>
<dbReference type="Proteomes" id="UP000563523">
    <property type="component" value="Unassembled WGS sequence"/>
</dbReference>
<feature type="transmembrane region" description="Helical" evidence="1">
    <location>
        <begin position="63"/>
        <end position="80"/>
    </location>
</feature>
<dbReference type="EMBL" id="JABZEC010000002">
    <property type="protein sequence ID" value="NVY96174.1"/>
    <property type="molecule type" value="Genomic_DNA"/>
</dbReference>
<feature type="transmembrane region" description="Helical" evidence="1">
    <location>
        <begin position="92"/>
        <end position="113"/>
    </location>
</feature>
<reference evidence="2 3" key="1">
    <citation type="submission" date="2020-06" db="EMBL/GenBank/DDBJ databases">
        <authorList>
            <person name="Kang J."/>
        </authorList>
    </citation>
    <scope>NUCLEOTIDE SEQUENCE [LARGE SCALE GENOMIC DNA]</scope>
    <source>
        <strain evidence="2 3">DCY120</strain>
    </source>
</reference>
<evidence type="ECO:0000256" key="1">
    <source>
        <dbReference type="SAM" id="Phobius"/>
    </source>
</evidence>
<keyword evidence="2" id="KW-0547">Nucleotide-binding</keyword>
<accession>A0A850QWJ6</accession>
<keyword evidence="1" id="KW-0472">Membrane</keyword>
<dbReference type="GO" id="GO:0005524">
    <property type="term" value="F:ATP binding"/>
    <property type="evidence" value="ECO:0007669"/>
    <property type="project" value="UniProtKB-KW"/>
</dbReference>